<gene>
    <name evidence="10" type="ORF">HYALB_00007200</name>
</gene>
<evidence type="ECO:0000256" key="2">
    <source>
        <dbReference type="ARBA" id="ARBA00010617"/>
    </source>
</evidence>
<dbReference type="AlphaFoldDB" id="A0A9N9LTZ8"/>
<evidence type="ECO:0000256" key="1">
    <source>
        <dbReference type="ARBA" id="ARBA00001971"/>
    </source>
</evidence>
<dbReference type="InterPro" id="IPR002403">
    <property type="entry name" value="Cyt_P450_E_grp-IV"/>
</dbReference>
<dbReference type="PRINTS" id="PR00465">
    <property type="entry name" value="EP450IV"/>
</dbReference>
<evidence type="ECO:0000313" key="10">
    <source>
        <dbReference type="EMBL" id="CAG8980708.1"/>
    </source>
</evidence>
<protein>
    <recommendedName>
        <fullName evidence="12">Cytochrome P450</fullName>
    </recommendedName>
</protein>
<dbReference type="InterPro" id="IPR036396">
    <property type="entry name" value="Cyt_P450_sf"/>
</dbReference>
<dbReference type="InterPro" id="IPR001128">
    <property type="entry name" value="Cyt_P450"/>
</dbReference>
<evidence type="ECO:0000256" key="9">
    <source>
        <dbReference type="SAM" id="Phobius"/>
    </source>
</evidence>
<keyword evidence="7" id="KW-0503">Monooxygenase</keyword>
<evidence type="ECO:0000256" key="6">
    <source>
        <dbReference type="ARBA" id="ARBA00023004"/>
    </source>
</evidence>
<keyword evidence="6 8" id="KW-0408">Iron</keyword>
<comment type="similarity">
    <text evidence="2">Belongs to the cytochrome P450 family.</text>
</comment>
<comment type="cofactor">
    <cofactor evidence="1 8">
        <name>heme</name>
        <dbReference type="ChEBI" id="CHEBI:30413"/>
    </cofactor>
</comment>
<dbReference type="GO" id="GO:0004497">
    <property type="term" value="F:monooxygenase activity"/>
    <property type="evidence" value="ECO:0007669"/>
    <property type="project" value="UniProtKB-KW"/>
</dbReference>
<reference evidence="10" key="1">
    <citation type="submission" date="2021-07" db="EMBL/GenBank/DDBJ databases">
        <authorList>
            <person name="Durling M."/>
        </authorList>
    </citation>
    <scope>NUCLEOTIDE SEQUENCE</scope>
</reference>
<accession>A0A9N9LTZ8</accession>
<keyword evidence="9" id="KW-1133">Transmembrane helix</keyword>
<evidence type="ECO:0000256" key="8">
    <source>
        <dbReference type="PIRSR" id="PIRSR602403-1"/>
    </source>
</evidence>
<keyword evidence="11" id="KW-1185">Reference proteome</keyword>
<feature type="transmembrane region" description="Helical" evidence="9">
    <location>
        <begin position="17"/>
        <end position="38"/>
    </location>
</feature>
<evidence type="ECO:0000313" key="11">
    <source>
        <dbReference type="Proteomes" id="UP000701801"/>
    </source>
</evidence>
<keyword evidence="9" id="KW-0472">Membrane</keyword>
<dbReference type="CDD" id="cd11041">
    <property type="entry name" value="CYP503A1-like"/>
    <property type="match status" value="1"/>
</dbReference>
<dbReference type="GO" id="GO:0016705">
    <property type="term" value="F:oxidoreductase activity, acting on paired donors, with incorporation or reduction of molecular oxygen"/>
    <property type="evidence" value="ECO:0007669"/>
    <property type="project" value="InterPro"/>
</dbReference>
<dbReference type="Gene3D" id="1.10.630.10">
    <property type="entry name" value="Cytochrome P450"/>
    <property type="match status" value="1"/>
</dbReference>
<dbReference type="EMBL" id="CAJVRM010000407">
    <property type="protein sequence ID" value="CAG8980708.1"/>
    <property type="molecule type" value="Genomic_DNA"/>
</dbReference>
<dbReference type="GO" id="GO:0005506">
    <property type="term" value="F:iron ion binding"/>
    <property type="evidence" value="ECO:0007669"/>
    <property type="project" value="InterPro"/>
</dbReference>
<dbReference type="GO" id="GO:0020037">
    <property type="term" value="F:heme binding"/>
    <property type="evidence" value="ECO:0007669"/>
    <property type="project" value="InterPro"/>
</dbReference>
<sequence length="532" mass="60783">MCTANTLTMIDYQNPTTLALVAGVAIFLVGKVVQYYLGRARAAWILSKYPIVNPEWNASDRERLLNSSQEVILEGLALANGGPFRIEDGSGIKLVLPPKYIDEIKDLPQLSSQNYNVKDFFANYPGFDAFRSSNHKTEVIWTRGLKREMAGVWPLAIPPMAKEISSILDKTYGQTDEWKEIGVYNACISVISRITQLVLLGEDFMNNEEWKRVATSYSVNVFRAAATLHQWNKWLRPIVVWYLPICRQIRAEVKQARAILQPEVVKRVEYRKNERDGAIKDGQRRRRVLDSIDWFVAANPDNKPFDYVGTQISLALAANQTSSNVLAYVLGDLISHPEYLQPLRDELTAVLRDVKAGPGYEFDKATLHRLVLMDSFMKESMRLHPPANITMRRQATEDIRLADGTEIPRDTYLFVAPVPMKDPAVFENPDVFDGYRFLRMREQQTSQNQDGGKYHLVSTSSDLVMWDYGLRVCPGRFLAGAYLKLIFAHLLLKYDFQLLHGQNAFNMGKPQGFMTRPDKEQKLMYRSRKSPI</sequence>
<organism evidence="10 11">
    <name type="scientific">Hymenoscyphus albidus</name>
    <dbReference type="NCBI Taxonomy" id="595503"/>
    <lineage>
        <taxon>Eukaryota</taxon>
        <taxon>Fungi</taxon>
        <taxon>Dikarya</taxon>
        <taxon>Ascomycota</taxon>
        <taxon>Pezizomycotina</taxon>
        <taxon>Leotiomycetes</taxon>
        <taxon>Helotiales</taxon>
        <taxon>Helotiaceae</taxon>
        <taxon>Hymenoscyphus</taxon>
    </lineage>
</organism>
<dbReference type="PANTHER" id="PTHR46206">
    <property type="entry name" value="CYTOCHROME P450"/>
    <property type="match status" value="1"/>
</dbReference>
<keyword evidence="5" id="KW-0560">Oxidoreductase</keyword>
<evidence type="ECO:0000256" key="4">
    <source>
        <dbReference type="ARBA" id="ARBA00022723"/>
    </source>
</evidence>
<evidence type="ECO:0008006" key="12">
    <source>
        <dbReference type="Google" id="ProtNLM"/>
    </source>
</evidence>
<keyword evidence="3 8" id="KW-0349">Heme</keyword>
<evidence type="ECO:0000256" key="7">
    <source>
        <dbReference type="ARBA" id="ARBA00023033"/>
    </source>
</evidence>
<feature type="binding site" description="axial binding residue" evidence="8">
    <location>
        <position position="473"/>
    </location>
    <ligand>
        <name>heme</name>
        <dbReference type="ChEBI" id="CHEBI:30413"/>
    </ligand>
    <ligandPart>
        <name>Fe</name>
        <dbReference type="ChEBI" id="CHEBI:18248"/>
    </ligandPart>
</feature>
<name>A0A9N9LTZ8_9HELO</name>
<dbReference type="SUPFAM" id="SSF48264">
    <property type="entry name" value="Cytochrome P450"/>
    <property type="match status" value="1"/>
</dbReference>
<dbReference type="OrthoDB" id="1844152at2759"/>
<dbReference type="PANTHER" id="PTHR46206:SF2">
    <property type="entry name" value="CYTOCHROME P450 MONOOXYGENASE AUSG-RELATED"/>
    <property type="match status" value="1"/>
</dbReference>
<keyword evidence="4 8" id="KW-0479">Metal-binding</keyword>
<proteinExistence type="inferred from homology"/>
<keyword evidence="9" id="KW-0812">Transmembrane</keyword>
<dbReference type="Pfam" id="PF00067">
    <property type="entry name" value="p450"/>
    <property type="match status" value="1"/>
</dbReference>
<dbReference type="Proteomes" id="UP000701801">
    <property type="component" value="Unassembled WGS sequence"/>
</dbReference>
<evidence type="ECO:0000256" key="5">
    <source>
        <dbReference type="ARBA" id="ARBA00023002"/>
    </source>
</evidence>
<evidence type="ECO:0000256" key="3">
    <source>
        <dbReference type="ARBA" id="ARBA00022617"/>
    </source>
</evidence>
<comment type="caution">
    <text evidence="10">The sequence shown here is derived from an EMBL/GenBank/DDBJ whole genome shotgun (WGS) entry which is preliminary data.</text>
</comment>